<dbReference type="PANTHER" id="PTHR31900:SF34">
    <property type="entry name" value="EMB|CAB62440.1-RELATED"/>
    <property type="match status" value="1"/>
</dbReference>
<dbReference type="Proteomes" id="UP001558713">
    <property type="component" value="Unassembled WGS sequence"/>
</dbReference>
<dbReference type="InterPro" id="IPR001810">
    <property type="entry name" value="F-box_dom"/>
</dbReference>
<evidence type="ECO:0000313" key="3">
    <source>
        <dbReference type="Proteomes" id="UP001558713"/>
    </source>
</evidence>
<dbReference type="InterPro" id="IPR050232">
    <property type="entry name" value="FBL13/AtMIF1-like"/>
</dbReference>
<gene>
    <name evidence="2" type="ORF">V5N11_018675</name>
</gene>
<evidence type="ECO:0000313" key="2">
    <source>
        <dbReference type="EMBL" id="KAL1216224.1"/>
    </source>
</evidence>
<dbReference type="PROSITE" id="PS50181">
    <property type="entry name" value="FBOX"/>
    <property type="match status" value="1"/>
</dbReference>
<evidence type="ECO:0000259" key="1">
    <source>
        <dbReference type="PROSITE" id="PS50181"/>
    </source>
</evidence>
<dbReference type="SUPFAM" id="SSF81383">
    <property type="entry name" value="F-box domain"/>
    <property type="match status" value="1"/>
</dbReference>
<accession>A0ABD1BFF7</accession>
<feature type="domain" description="F-box" evidence="1">
    <location>
        <begin position="8"/>
        <end position="56"/>
    </location>
</feature>
<dbReference type="Gene3D" id="3.80.10.10">
    <property type="entry name" value="Ribonuclease Inhibitor"/>
    <property type="match status" value="1"/>
</dbReference>
<keyword evidence="3" id="KW-1185">Reference proteome</keyword>
<dbReference type="InterPro" id="IPR032675">
    <property type="entry name" value="LRR_dom_sf"/>
</dbReference>
<sequence length="463" mass="53579">MDSRSENPTELSSLPDYVLLMIIANLCFKDALKTSVLSKKWRNISRRATNISFKESECATLSDSVNEDTKRIAFIHYVRDWVSKFTGFFVETFEFCISKPVDIETFNLLIEFAVSKNVKNLILDFADRSWNYSDDAKAEATSMLQLPECFYSLTNLESLSLSFCGFDPSKLVRLGSVKSLCFRWIQLNGITSLLSKAPLLQSLRIKNCWNVDLESITDFNNRLTTLVFKNNRFSVPFSMLDLPNIQKFKYSGQVHYFQFLQVNRSLEEAYLDFSEEVKYDEETGTQLCNLLYDLLSARTLTVCPFLLQLIQQSEDPIRLKAPMETRQLILKTSLLPDEYIGIRLLINSSPHLETLSLHILLRRPHDMEPPSFDPDTYWSYEFNHKCLKKTLKVVEFWNFSGDMNELYLLKFLINYGRGLERVDLYLPRGVQESARRIAHATAQMVGTTFERGSNRLGIYLHNG</sequence>
<dbReference type="SMART" id="SM00256">
    <property type="entry name" value="FBOX"/>
    <property type="match status" value="1"/>
</dbReference>
<dbReference type="Pfam" id="PF00646">
    <property type="entry name" value="F-box"/>
    <property type="match status" value="1"/>
</dbReference>
<name>A0ABD1BFF7_CARAN</name>
<dbReference type="AlphaFoldDB" id="A0ABD1BFF7"/>
<reference evidence="2 3" key="1">
    <citation type="submission" date="2024-04" db="EMBL/GenBank/DDBJ databases">
        <title>Genome assembly C_amara_ONT_v2.</title>
        <authorList>
            <person name="Yant L."/>
            <person name="Moore C."/>
            <person name="Slenker M."/>
        </authorList>
    </citation>
    <scope>NUCLEOTIDE SEQUENCE [LARGE SCALE GENOMIC DNA]</scope>
    <source>
        <tissue evidence="2">Leaf</tissue>
    </source>
</reference>
<comment type="caution">
    <text evidence="2">The sequence shown here is derived from an EMBL/GenBank/DDBJ whole genome shotgun (WGS) entry which is preliminary data.</text>
</comment>
<dbReference type="InterPro" id="IPR055357">
    <property type="entry name" value="LRR_At1g61320_AtMIF1"/>
</dbReference>
<protein>
    <submittedName>
        <fullName evidence="2">F-box protein</fullName>
    </submittedName>
</protein>
<dbReference type="EMBL" id="JBANAX010000271">
    <property type="protein sequence ID" value="KAL1216224.1"/>
    <property type="molecule type" value="Genomic_DNA"/>
</dbReference>
<dbReference type="SUPFAM" id="SSF52047">
    <property type="entry name" value="RNI-like"/>
    <property type="match status" value="1"/>
</dbReference>
<dbReference type="Pfam" id="PF23622">
    <property type="entry name" value="LRR_At1g61320_AtMIF1"/>
    <property type="match status" value="1"/>
</dbReference>
<organism evidence="2 3">
    <name type="scientific">Cardamine amara subsp. amara</name>
    <dbReference type="NCBI Taxonomy" id="228776"/>
    <lineage>
        <taxon>Eukaryota</taxon>
        <taxon>Viridiplantae</taxon>
        <taxon>Streptophyta</taxon>
        <taxon>Embryophyta</taxon>
        <taxon>Tracheophyta</taxon>
        <taxon>Spermatophyta</taxon>
        <taxon>Magnoliopsida</taxon>
        <taxon>eudicotyledons</taxon>
        <taxon>Gunneridae</taxon>
        <taxon>Pentapetalae</taxon>
        <taxon>rosids</taxon>
        <taxon>malvids</taxon>
        <taxon>Brassicales</taxon>
        <taxon>Brassicaceae</taxon>
        <taxon>Cardamineae</taxon>
        <taxon>Cardamine</taxon>
    </lineage>
</organism>
<dbReference type="InterPro" id="IPR036047">
    <property type="entry name" value="F-box-like_dom_sf"/>
</dbReference>
<dbReference type="PANTHER" id="PTHR31900">
    <property type="entry name" value="F-BOX/RNI SUPERFAMILY PROTEIN-RELATED"/>
    <property type="match status" value="1"/>
</dbReference>
<proteinExistence type="predicted"/>